<sequence>MSERKGCDAFLAYILDSRVLEKKFEQMLTICEFTDIFLVELSGLPPKRKVEFVIELMLWTTPILIAPCRMAPTKLKVKSSLARTN</sequence>
<dbReference type="Proteomes" id="UP000325315">
    <property type="component" value="Unassembled WGS sequence"/>
</dbReference>
<organism evidence="1 2">
    <name type="scientific">Gossypium australe</name>
    <dbReference type="NCBI Taxonomy" id="47621"/>
    <lineage>
        <taxon>Eukaryota</taxon>
        <taxon>Viridiplantae</taxon>
        <taxon>Streptophyta</taxon>
        <taxon>Embryophyta</taxon>
        <taxon>Tracheophyta</taxon>
        <taxon>Spermatophyta</taxon>
        <taxon>Magnoliopsida</taxon>
        <taxon>eudicotyledons</taxon>
        <taxon>Gunneridae</taxon>
        <taxon>Pentapetalae</taxon>
        <taxon>rosids</taxon>
        <taxon>malvids</taxon>
        <taxon>Malvales</taxon>
        <taxon>Malvaceae</taxon>
        <taxon>Malvoideae</taxon>
        <taxon>Gossypium</taxon>
    </lineage>
</organism>
<proteinExistence type="predicted"/>
<reference evidence="2" key="1">
    <citation type="journal article" date="2019" name="Plant Biotechnol. J.">
        <title>Genome sequencing of the Australian wild diploid species Gossypium australe highlights disease resistance and delayed gland morphogenesis.</title>
        <authorList>
            <person name="Cai Y."/>
            <person name="Cai X."/>
            <person name="Wang Q."/>
            <person name="Wang P."/>
            <person name="Zhang Y."/>
            <person name="Cai C."/>
            <person name="Xu Y."/>
            <person name="Wang K."/>
            <person name="Zhou Z."/>
            <person name="Wang C."/>
            <person name="Geng S."/>
            <person name="Li B."/>
            <person name="Dong Q."/>
            <person name="Hou Y."/>
            <person name="Wang H."/>
            <person name="Ai P."/>
            <person name="Liu Z."/>
            <person name="Yi F."/>
            <person name="Sun M."/>
            <person name="An G."/>
            <person name="Cheng J."/>
            <person name="Zhang Y."/>
            <person name="Shi Q."/>
            <person name="Xie Y."/>
            <person name="Shi X."/>
            <person name="Chang Y."/>
            <person name="Huang F."/>
            <person name="Chen Y."/>
            <person name="Hong S."/>
            <person name="Mi L."/>
            <person name="Sun Q."/>
            <person name="Zhang L."/>
            <person name="Zhou B."/>
            <person name="Peng R."/>
            <person name="Zhang X."/>
            <person name="Liu F."/>
        </authorList>
    </citation>
    <scope>NUCLEOTIDE SEQUENCE [LARGE SCALE GENOMIC DNA]</scope>
    <source>
        <strain evidence="2">cv. PA1801</strain>
    </source>
</reference>
<keyword evidence="2" id="KW-1185">Reference proteome</keyword>
<dbReference type="OrthoDB" id="1749844at2759"/>
<name>A0A5B6VCJ5_9ROSI</name>
<comment type="caution">
    <text evidence="1">The sequence shown here is derived from an EMBL/GenBank/DDBJ whole genome shotgun (WGS) entry which is preliminary data.</text>
</comment>
<protein>
    <submittedName>
        <fullName evidence="1">RVP_2 domain-containing protein</fullName>
    </submittedName>
</protein>
<evidence type="ECO:0000313" key="1">
    <source>
        <dbReference type="EMBL" id="KAA3466882.1"/>
    </source>
</evidence>
<dbReference type="AlphaFoldDB" id="A0A5B6VCJ5"/>
<dbReference type="EMBL" id="SMMG02000007">
    <property type="protein sequence ID" value="KAA3466882.1"/>
    <property type="molecule type" value="Genomic_DNA"/>
</dbReference>
<accession>A0A5B6VCJ5</accession>
<gene>
    <name evidence="1" type="ORF">EPI10_001943</name>
</gene>
<evidence type="ECO:0000313" key="2">
    <source>
        <dbReference type="Proteomes" id="UP000325315"/>
    </source>
</evidence>